<dbReference type="EMBL" id="MN738755">
    <property type="protein sequence ID" value="QHS83432.1"/>
    <property type="molecule type" value="Genomic_DNA"/>
</dbReference>
<keyword evidence="1" id="KW-1133">Transmembrane helix</keyword>
<accession>A0A6C0AUG0</accession>
<evidence type="ECO:0000313" key="2">
    <source>
        <dbReference type="EMBL" id="QHS83432.1"/>
    </source>
</evidence>
<proteinExistence type="predicted"/>
<organism evidence="2">
    <name type="scientific">viral metagenome</name>
    <dbReference type="NCBI Taxonomy" id="1070528"/>
    <lineage>
        <taxon>unclassified sequences</taxon>
        <taxon>metagenomes</taxon>
        <taxon>organismal metagenomes</taxon>
    </lineage>
</organism>
<keyword evidence="1" id="KW-0812">Transmembrane</keyword>
<name>A0A6C0AUG0_9ZZZZ</name>
<keyword evidence="1" id="KW-0472">Membrane</keyword>
<dbReference type="AlphaFoldDB" id="A0A6C0AUG0"/>
<feature type="transmembrane region" description="Helical" evidence="1">
    <location>
        <begin position="53"/>
        <end position="71"/>
    </location>
</feature>
<feature type="transmembrane region" description="Helical" evidence="1">
    <location>
        <begin position="26"/>
        <end position="47"/>
    </location>
</feature>
<protein>
    <submittedName>
        <fullName evidence="2">Uncharacterized protein</fullName>
    </submittedName>
</protein>
<sequence length="113" mass="13077">MDSCFKVYLDTTNPEASYSSLFSTNVLLSILFHSVAYVLIINGILLLFDKKVIAFEVLFMILVIIMILGYIGRLYRAKTILNEFVEMGYTKEESIEKTSDFMRTGYFTYYFLG</sequence>
<reference evidence="2" key="1">
    <citation type="journal article" date="2020" name="Nature">
        <title>Giant virus diversity and host interactions through global metagenomics.</title>
        <authorList>
            <person name="Schulz F."/>
            <person name="Roux S."/>
            <person name="Paez-Espino D."/>
            <person name="Jungbluth S."/>
            <person name="Walsh D.A."/>
            <person name="Denef V.J."/>
            <person name="McMahon K.D."/>
            <person name="Konstantinidis K.T."/>
            <person name="Eloe-Fadrosh E.A."/>
            <person name="Kyrpides N.C."/>
            <person name="Woyke T."/>
        </authorList>
    </citation>
    <scope>NUCLEOTIDE SEQUENCE</scope>
    <source>
        <strain evidence="2">GVMAG-S-ERX555943-30</strain>
    </source>
</reference>
<evidence type="ECO:0000256" key="1">
    <source>
        <dbReference type="SAM" id="Phobius"/>
    </source>
</evidence>